<sequence>MNSRPVTDDADELALDEIVEALVRVDASIAKLEAERARLLGRAFAIATARTAHSPAAVQERELALRSVAAEIGAALRWHDRTAQRRLSEAASLVDDFPATVEALAEARITARHTEVVRESGACLVDEPSRRQYERRVLARAERDTVAGTRAFARAVVEELQPRSIDERHDEAVQRRRVWVEDDVDGMAQLGVIDSAAKIRAMFDRLTRQARAVRQVAHLAGDDGGVDDTRSIDQTRADLLCDLVLGGRPVVDPTQAHLPGGLGAIRAEVSVVIPVLTAVGASERAAVLDGCTPVDADTARELMAGAPGWERLLTDPVTGVALAVDRYRPTPAMRRFVRIRDVHCRFPGCRQPARRCEIDHNLDHAKGGATHLCNLACLCKRHHVLKTETAWTAEQQPDGSIVWTSPLGRRTTDPPERRVTFAPDPDPPPF</sequence>
<dbReference type="Proteomes" id="UP001256673">
    <property type="component" value="Unassembled WGS sequence"/>
</dbReference>
<evidence type="ECO:0000313" key="3">
    <source>
        <dbReference type="EMBL" id="MDU0327062.1"/>
    </source>
</evidence>
<feature type="region of interest" description="Disordered" evidence="1">
    <location>
        <begin position="400"/>
        <end position="430"/>
    </location>
</feature>
<evidence type="ECO:0000313" key="4">
    <source>
        <dbReference type="Proteomes" id="UP001256673"/>
    </source>
</evidence>
<keyword evidence="4" id="KW-1185">Reference proteome</keyword>
<accession>A0ABU3RVZ6</accession>
<dbReference type="SMART" id="SM00507">
    <property type="entry name" value="HNHc"/>
    <property type="match status" value="1"/>
</dbReference>
<comment type="caution">
    <text evidence="3">The sequence shown here is derived from an EMBL/GenBank/DDBJ whole genome shotgun (WGS) entry which is preliminary data.</text>
</comment>
<feature type="compositionally biased region" description="Basic and acidic residues" evidence="1">
    <location>
        <begin position="410"/>
        <end position="419"/>
    </location>
</feature>
<gene>
    <name evidence="3" type="ORF">RWH43_09875</name>
</gene>
<evidence type="ECO:0000256" key="1">
    <source>
        <dbReference type="SAM" id="MobiDB-lite"/>
    </source>
</evidence>
<dbReference type="Gene3D" id="1.10.30.50">
    <property type="match status" value="1"/>
</dbReference>
<feature type="domain" description="HNH nuclease" evidence="2">
    <location>
        <begin position="332"/>
        <end position="384"/>
    </location>
</feature>
<name>A0ABU3RVZ6_9MICO</name>
<proteinExistence type="predicted"/>
<dbReference type="CDD" id="cd00085">
    <property type="entry name" value="HNHc"/>
    <property type="match status" value="1"/>
</dbReference>
<dbReference type="Pfam" id="PF02720">
    <property type="entry name" value="DUF222"/>
    <property type="match status" value="1"/>
</dbReference>
<protein>
    <submittedName>
        <fullName evidence="3">DUF222 domain-containing protein</fullName>
    </submittedName>
</protein>
<evidence type="ECO:0000259" key="2">
    <source>
        <dbReference type="SMART" id="SM00507"/>
    </source>
</evidence>
<dbReference type="RefSeq" id="WP_316001376.1">
    <property type="nucleotide sequence ID" value="NZ_JAWDIU010000003.1"/>
</dbReference>
<organism evidence="3 4">
    <name type="scientific">Microbacterium algihabitans</name>
    <dbReference type="NCBI Taxonomy" id="3075992"/>
    <lineage>
        <taxon>Bacteria</taxon>
        <taxon>Bacillati</taxon>
        <taxon>Actinomycetota</taxon>
        <taxon>Actinomycetes</taxon>
        <taxon>Micrococcales</taxon>
        <taxon>Microbacteriaceae</taxon>
        <taxon>Microbacterium</taxon>
    </lineage>
</organism>
<reference evidence="3 4" key="1">
    <citation type="submission" date="2023-09" db="EMBL/GenBank/DDBJ databases">
        <title>Microbacterium fusihabitans sp. nov., Microbacterium phycihabitans sp. nov., and Microbacterium cervinum sp. nov., isolated from dried seaweeds of beach.</title>
        <authorList>
            <person name="Lee S.D."/>
        </authorList>
    </citation>
    <scope>NUCLEOTIDE SEQUENCE [LARGE SCALE GENOMIC DNA]</scope>
    <source>
        <strain evidence="3 4">KSW2-21</strain>
    </source>
</reference>
<dbReference type="EMBL" id="JAWDIU010000003">
    <property type="protein sequence ID" value="MDU0327062.1"/>
    <property type="molecule type" value="Genomic_DNA"/>
</dbReference>
<dbReference type="InterPro" id="IPR003870">
    <property type="entry name" value="DUF222"/>
</dbReference>
<dbReference type="InterPro" id="IPR003615">
    <property type="entry name" value="HNH_nuc"/>
</dbReference>